<protein>
    <submittedName>
        <fullName evidence="2">Uncharacterized protein</fullName>
    </submittedName>
</protein>
<evidence type="ECO:0000313" key="3">
    <source>
        <dbReference type="Proteomes" id="UP001359485"/>
    </source>
</evidence>
<reference evidence="2 3" key="1">
    <citation type="submission" date="2023-09" db="EMBL/GenBank/DDBJ databases">
        <title>Genomes of two closely related lineages of the louse Polyplax serrata with different host specificities.</title>
        <authorList>
            <person name="Martinu J."/>
            <person name="Tarabai H."/>
            <person name="Stefka J."/>
            <person name="Hypsa V."/>
        </authorList>
    </citation>
    <scope>NUCLEOTIDE SEQUENCE [LARGE SCALE GENOMIC DNA]</scope>
    <source>
        <strain evidence="2">98ZLc_SE</strain>
    </source>
</reference>
<proteinExistence type="predicted"/>
<feature type="region of interest" description="Disordered" evidence="1">
    <location>
        <begin position="157"/>
        <end position="177"/>
    </location>
</feature>
<evidence type="ECO:0000256" key="1">
    <source>
        <dbReference type="SAM" id="MobiDB-lite"/>
    </source>
</evidence>
<gene>
    <name evidence="2" type="ORF">RUM44_002887</name>
</gene>
<comment type="caution">
    <text evidence="2">The sequence shown here is derived from an EMBL/GenBank/DDBJ whole genome shotgun (WGS) entry which is preliminary data.</text>
</comment>
<evidence type="ECO:0000313" key="2">
    <source>
        <dbReference type="EMBL" id="KAK6630718.1"/>
    </source>
</evidence>
<dbReference type="EMBL" id="JAWJWF010000007">
    <property type="protein sequence ID" value="KAK6630718.1"/>
    <property type="molecule type" value="Genomic_DNA"/>
</dbReference>
<organism evidence="2 3">
    <name type="scientific">Polyplax serrata</name>
    <name type="common">Common mouse louse</name>
    <dbReference type="NCBI Taxonomy" id="468196"/>
    <lineage>
        <taxon>Eukaryota</taxon>
        <taxon>Metazoa</taxon>
        <taxon>Ecdysozoa</taxon>
        <taxon>Arthropoda</taxon>
        <taxon>Hexapoda</taxon>
        <taxon>Insecta</taxon>
        <taxon>Pterygota</taxon>
        <taxon>Neoptera</taxon>
        <taxon>Paraneoptera</taxon>
        <taxon>Psocodea</taxon>
        <taxon>Troctomorpha</taxon>
        <taxon>Phthiraptera</taxon>
        <taxon>Anoplura</taxon>
        <taxon>Polyplacidae</taxon>
        <taxon>Polyplax</taxon>
    </lineage>
</organism>
<name>A0ABR1AWZ0_POLSC</name>
<dbReference type="Proteomes" id="UP001359485">
    <property type="component" value="Unassembled WGS sequence"/>
</dbReference>
<sequence>MRDKVVEDKEPPVPETVRLRWEETSKQSFPLERFDRGFQTDKFQMSLPRGTKRMLRHKMPNRTSLFAISGLWSVTRRQTLSKFVFDGSLTIFRGSTVPKCKTGQTGWAGDWVSKNKEARKELKLPVGTMQDTNGIDNYSTHEVEAAARVSIGKHQEEVVQVQPGKEEEESARIALIK</sequence>
<keyword evidence="3" id="KW-1185">Reference proteome</keyword>
<accession>A0ABR1AWZ0</accession>